<evidence type="ECO:0000259" key="7">
    <source>
        <dbReference type="Pfam" id="PF01345"/>
    </source>
</evidence>
<dbReference type="InterPro" id="IPR024079">
    <property type="entry name" value="MetalloPept_cat_dom_sf"/>
</dbReference>
<gene>
    <name evidence="8" type="ORF">CLV35_0315</name>
</gene>
<keyword evidence="4" id="KW-0862">Zinc</keyword>
<dbReference type="SUPFAM" id="SSF55486">
    <property type="entry name" value="Metalloproteases ('zincins'), catalytic domain"/>
    <property type="match status" value="1"/>
</dbReference>
<dbReference type="InterPro" id="IPR008964">
    <property type="entry name" value="Invasin/intimin_cell_adhesion"/>
</dbReference>
<keyword evidence="3" id="KW-0378">Hydrolase</keyword>
<dbReference type="GO" id="GO:0008270">
    <property type="term" value="F:zinc ion binding"/>
    <property type="evidence" value="ECO:0007669"/>
    <property type="project" value="InterPro"/>
</dbReference>
<accession>A0A420XSW3</accession>
<protein>
    <submittedName>
        <fullName evidence="8">Putative repeat protein (TIGR01451 family)</fullName>
    </submittedName>
</protein>
<dbReference type="Gene3D" id="2.60.40.10">
    <property type="entry name" value="Immunoglobulins"/>
    <property type="match status" value="2"/>
</dbReference>
<evidence type="ECO:0000313" key="9">
    <source>
        <dbReference type="Proteomes" id="UP000281955"/>
    </source>
</evidence>
<keyword evidence="1" id="KW-0645">Protease</keyword>
<dbReference type="RefSeq" id="WP_121191672.1">
    <property type="nucleotide sequence ID" value="NZ_RBWV01000009.1"/>
</dbReference>
<feature type="domain" description="DUF11" evidence="7">
    <location>
        <begin position="40"/>
        <end position="127"/>
    </location>
</feature>
<dbReference type="InterPro" id="IPR001818">
    <property type="entry name" value="Pept_M10_metallopeptidase"/>
</dbReference>
<evidence type="ECO:0000256" key="4">
    <source>
        <dbReference type="ARBA" id="ARBA00022833"/>
    </source>
</evidence>
<feature type="chain" id="PRO_5019536936" evidence="5">
    <location>
        <begin position="28"/>
        <end position="533"/>
    </location>
</feature>
<dbReference type="AlphaFoldDB" id="A0A420XSW3"/>
<evidence type="ECO:0000256" key="3">
    <source>
        <dbReference type="ARBA" id="ARBA00022801"/>
    </source>
</evidence>
<feature type="signal peptide" evidence="5">
    <location>
        <begin position="1"/>
        <end position="27"/>
    </location>
</feature>
<dbReference type="InParanoid" id="A0A420XSW3"/>
<dbReference type="GO" id="GO:0004222">
    <property type="term" value="F:metalloendopeptidase activity"/>
    <property type="evidence" value="ECO:0007669"/>
    <property type="project" value="InterPro"/>
</dbReference>
<dbReference type="EMBL" id="RBWV01000009">
    <property type="protein sequence ID" value="RKS79904.1"/>
    <property type="molecule type" value="Genomic_DNA"/>
</dbReference>
<dbReference type="Pfam" id="PF00413">
    <property type="entry name" value="Peptidase_M10"/>
    <property type="match status" value="1"/>
</dbReference>
<keyword evidence="5" id="KW-0732">Signal</keyword>
<dbReference type="Proteomes" id="UP000281955">
    <property type="component" value="Unassembled WGS sequence"/>
</dbReference>
<evidence type="ECO:0000313" key="8">
    <source>
        <dbReference type="EMBL" id="RKS79904.1"/>
    </source>
</evidence>
<name>A0A420XSW3_9ACTN</name>
<dbReference type="GO" id="GO:0031012">
    <property type="term" value="C:extracellular matrix"/>
    <property type="evidence" value="ECO:0007669"/>
    <property type="project" value="InterPro"/>
</dbReference>
<dbReference type="GO" id="GO:0006508">
    <property type="term" value="P:proteolysis"/>
    <property type="evidence" value="ECO:0007669"/>
    <property type="project" value="UniProtKB-KW"/>
</dbReference>
<sequence>MHRPRHLAVLLALLGALALTLPTAASADGPGPALVVAVSGPSTTTVGDTSTFTVTVTNATGLDAGQLELTVSSALPLLSLTSPGAACDAAAARCDTASLPAGAVLSAQVTVHQDLSGTYDLTAGAYGVATTGEDLGTGSASLAFTVAAAPTSLTLTVGPASPVAGSTVTLTARLTTAAGQPVVGEPVTFSRRTGGASEQVGVGTTGSDGVATVTDVAVDTTTYDATYAGSLALGASSAAAAVTVRLGVAVRVSPATVPPGAPLDVVVTVTPAAPAARVAVQQRIGRGGWRTVARPVLDAHGTATVHLRVGGGTGRWSYRVVVPGDGVRSAGSGSAATTVTVRGRGSARAWAPEAGTRSAPVRWNPCAPISYTVNDRLGPPGARADLTEALRRVTMASGLRFRFAGRTSALPQGFLGNTRPGTLLVAWTTPARSSYLPDGVAGFGGYVSSGRRITSGTVTIDARWAKHAPTGFGAGDTDGGVLMHEIGHAVGLGHVSDRWSVMQPVVDLPSAVWGAGDLAGLRAVGRAHGCLSG</sequence>
<keyword evidence="2" id="KW-0479">Metal-binding</keyword>
<evidence type="ECO:0000256" key="5">
    <source>
        <dbReference type="SAM" id="SignalP"/>
    </source>
</evidence>
<keyword evidence="9" id="KW-1185">Reference proteome</keyword>
<comment type="caution">
    <text evidence="8">The sequence shown here is derived from an EMBL/GenBank/DDBJ whole genome shotgun (WGS) entry which is preliminary data.</text>
</comment>
<dbReference type="Gene3D" id="3.40.390.10">
    <property type="entry name" value="Collagenase (Catalytic Domain)"/>
    <property type="match status" value="1"/>
</dbReference>
<dbReference type="SUPFAM" id="SSF49373">
    <property type="entry name" value="Invasin/intimin cell-adhesion fragments"/>
    <property type="match status" value="1"/>
</dbReference>
<dbReference type="Pfam" id="PF01345">
    <property type="entry name" value="DUF11"/>
    <property type="match status" value="1"/>
</dbReference>
<evidence type="ECO:0000256" key="1">
    <source>
        <dbReference type="ARBA" id="ARBA00022670"/>
    </source>
</evidence>
<evidence type="ECO:0000259" key="6">
    <source>
        <dbReference type="Pfam" id="PF00413"/>
    </source>
</evidence>
<feature type="domain" description="Peptidase M10 metallopeptidase" evidence="6">
    <location>
        <begin position="481"/>
        <end position="507"/>
    </location>
</feature>
<proteinExistence type="predicted"/>
<reference evidence="8 9" key="1">
    <citation type="submission" date="2018-10" db="EMBL/GenBank/DDBJ databases">
        <title>Genomic Encyclopedia of Archaeal and Bacterial Type Strains, Phase II (KMG-II): from individual species to whole genera.</title>
        <authorList>
            <person name="Goeker M."/>
        </authorList>
    </citation>
    <scope>NUCLEOTIDE SEQUENCE [LARGE SCALE GENOMIC DNA]</scope>
    <source>
        <strain evidence="8 9">RP-AC37</strain>
    </source>
</reference>
<dbReference type="InterPro" id="IPR013783">
    <property type="entry name" value="Ig-like_fold"/>
</dbReference>
<dbReference type="OrthoDB" id="4297752at2"/>
<evidence type="ECO:0000256" key="2">
    <source>
        <dbReference type="ARBA" id="ARBA00022723"/>
    </source>
</evidence>
<dbReference type="GO" id="GO:0005975">
    <property type="term" value="P:carbohydrate metabolic process"/>
    <property type="evidence" value="ECO:0007669"/>
    <property type="project" value="UniProtKB-ARBA"/>
</dbReference>
<dbReference type="InterPro" id="IPR001434">
    <property type="entry name" value="OmcB-like_DUF11"/>
</dbReference>
<organism evidence="8 9">
    <name type="scientific">Motilibacter peucedani</name>
    <dbReference type="NCBI Taxonomy" id="598650"/>
    <lineage>
        <taxon>Bacteria</taxon>
        <taxon>Bacillati</taxon>
        <taxon>Actinomycetota</taxon>
        <taxon>Actinomycetes</taxon>
        <taxon>Motilibacterales</taxon>
        <taxon>Motilibacteraceae</taxon>
        <taxon>Motilibacter</taxon>
    </lineage>
</organism>